<dbReference type="Gene3D" id="3.40.50.1820">
    <property type="entry name" value="alpha/beta hydrolase"/>
    <property type="match status" value="1"/>
</dbReference>
<evidence type="ECO:0000313" key="1">
    <source>
        <dbReference type="EMBL" id="MBO8195915.1"/>
    </source>
</evidence>
<evidence type="ECO:0008006" key="3">
    <source>
        <dbReference type="Google" id="ProtNLM"/>
    </source>
</evidence>
<comment type="caution">
    <text evidence="1">The sequence shown here is derived from an EMBL/GenBank/DDBJ whole genome shotgun (WGS) entry which is preliminary data.</text>
</comment>
<dbReference type="InterPro" id="IPR029058">
    <property type="entry name" value="AB_hydrolase_fold"/>
</dbReference>
<dbReference type="Proteomes" id="UP001519064">
    <property type="component" value="Unassembled WGS sequence"/>
</dbReference>
<protein>
    <recommendedName>
        <fullName evidence="3">Epoxide hydrolase</fullName>
    </recommendedName>
</protein>
<evidence type="ECO:0000313" key="2">
    <source>
        <dbReference type="Proteomes" id="UP001519064"/>
    </source>
</evidence>
<accession>A0ABS3XKI2</accession>
<dbReference type="RefSeq" id="WP_209243131.1">
    <property type="nucleotide sequence ID" value="NZ_JADKMA010000230.1"/>
</dbReference>
<reference evidence="1 2" key="1">
    <citation type="submission" date="2020-11" db="EMBL/GenBank/DDBJ databases">
        <title>Streptomyces spirodelae sp. nov., isolated from duckweed.</title>
        <authorList>
            <person name="Saimee Y."/>
            <person name="Duangmal K."/>
        </authorList>
    </citation>
    <scope>NUCLEOTIDE SEQUENCE [LARGE SCALE GENOMIC DNA]</scope>
    <source>
        <strain evidence="1 2">S16-07</strain>
    </source>
</reference>
<gene>
    <name evidence="1" type="ORF">ITI46_30345</name>
</gene>
<proteinExistence type="predicted"/>
<sequence length="57" mass="6816">MADFAYDFRPIRKFADRDHKNIASWTEFGRGSHWSSHDVPDLVLTSLRDFFRTVRQD</sequence>
<organism evidence="1 2">
    <name type="scientific">Streptomyces oryzae</name>
    <dbReference type="NCBI Taxonomy" id="1434886"/>
    <lineage>
        <taxon>Bacteria</taxon>
        <taxon>Bacillati</taxon>
        <taxon>Actinomycetota</taxon>
        <taxon>Actinomycetes</taxon>
        <taxon>Kitasatosporales</taxon>
        <taxon>Streptomycetaceae</taxon>
        <taxon>Streptomyces</taxon>
    </lineage>
</organism>
<keyword evidence="2" id="KW-1185">Reference proteome</keyword>
<dbReference type="EMBL" id="JADKMA010000230">
    <property type="protein sequence ID" value="MBO8195915.1"/>
    <property type="molecule type" value="Genomic_DNA"/>
</dbReference>
<name>A0ABS3XKI2_9ACTN</name>